<dbReference type="Pfam" id="PF05974">
    <property type="entry name" value="DUF892"/>
    <property type="match status" value="1"/>
</dbReference>
<dbReference type="InterPro" id="IPR047114">
    <property type="entry name" value="YciF"/>
</dbReference>
<protein>
    <submittedName>
        <fullName evidence="1">Uncharacterized protein</fullName>
    </submittedName>
</protein>
<dbReference type="AlphaFoldDB" id="A0A0C1FRC2"/>
<dbReference type="Gene3D" id="1.20.1260.10">
    <property type="match status" value="1"/>
</dbReference>
<dbReference type="RefSeq" id="WP_039347325.1">
    <property type="nucleotide sequence ID" value="NZ_FOLA01000001.1"/>
</dbReference>
<name>A0A0C1FRC2_9FLAO</name>
<dbReference type="OrthoDB" id="9795056at2"/>
<evidence type="ECO:0000313" key="2">
    <source>
        <dbReference type="Proteomes" id="UP000031473"/>
    </source>
</evidence>
<dbReference type="SUPFAM" id="SSF47240">
    <property type="entry name" value="Ferritin-like"/>
    <property type="match status" value="1"/>
</dbReference>
<reference evidence="1 2" key="1">
    <citation type="submission" date="2014-10" db="EMBL/GenBank/DDBJ databases">
        <title>Kaistella jeonii genome.</title>
        <authorList>
            <person name="Clayton J.T."/>
            <person name="Newman J.D."/>
        </authorList>
    </citation>
    <scope>NUCLEOTIDE SEQUENCE [LARGE SCALE GENOMIC DNA]</scope>
    <source>
        <strain evidence="1 2">DSM 17048</strain>
    </source>
</reference>
<proteinExistence type="predicted"/>
<dbReference type="InterPro" id="IPR012347">
    <property type="entry name" value="Ferritin-like"/>
</dbReference>
<dbReference type="PANTHER" id="PTHR30565">
    <property type="entry name" value="PROTEIN YCIF"/>
    <property type="match status" value="1"/>
</dbReference>
<dbReference type="EMBL" id="JSYL01000001">
    <property type="protein sequence ID" value="KIA90454.1"/>
    <property type="molecule type" value="Genomic_DNA"/>
</dbReference>
<accession>A0A0C1FRC2</accession>
<organism evidence="1 2">
    <name type="scientific">Kaistella jeonii</name>
    <dbReference type="NCBI Taxonomy" id="266749"/>
    <lineage>
        <taxon>Bacteria</taxon>
        <taxon>Pseudomonadati</taxon>
        <taxon>Bacteroidota</taxon>
        <taxon>Flavobacteriia</taxon>
        <taxon>Flavobacteriales</taxon>
        <taxon>Weeksellaceae</taxon>
        <taxon>Chryseobacterium group</taxon>
        <taxon>Kaistella</taxon>
    </lineage>
</organism>
<sequence>MAKKQTKTGKVAPKADAADQLKDFMIDGLKDLYWAEKALVKNLPKMAKNATSKKLTDAVNGHLAETKVQVTRLEKAFKALKLKPEAVKCEAMNGILKEAEEILKETEPGAVRDAGIIAAAQKVEHYEIASYGTLATYAKLLGHKDVLQLLLETLREEKTCDKDLTKLAKSEINIKAK</sequence>
<keyword evidence="2" id="KW-1185">Reference proteome</keyword>
<comment type="caution">
    <text evidence="1">The sequence shown here is derived from an EMBL/GenBank/DDBJ whole genome shotgun (WGS) entry which is preliminary data.</text>
</comment>
<evidence type="ECO:0000313" key="1">
    <source>
        <dbReference type="EMBL" id="KIA90454.1"/>
    </source>
</evidence>
<dbReference type="InterPro" id="IPR009078">
    <property type="entry name" value="Ferritin-like_SF"/>
</dbReference>
<dbReference type="PANTHER" id="PTHR30565:SF9">
    <property type="entry name" value="PROTEIN YCIF"/>
    <property type="match status" value="1"/>
</dbReference>
<gene>
    <name evidence="1" type="ORF">OA86_00710</name>
</gene>
<dbReference type="Proteomes" id="UP000031473">
    <property type="component" value="Unassembled WGS sequence"/>
</dbReference>
<dbReference type="InterPro" id="IPR010287">
    <property type="entry name" value="DUF892_YciF-like"/>
</dbReference>
<dbReference type="STRING" id="266749.SAMN05421876_101391"/>
<dbReference type="CDD" id="cd07909">
    <property type="entry name" value="YciF"/>
    <property type="match status" value="1"/>
</dbReference>